<evidence type="ECO:0000259" key="9">
    <source>
        <dbReference type="Pfam" id="PF07282"/>
    </source>
</evidence>
<dbReference type="PANTHER" id="PTHR30405">
    <property type="entry name" value="TRANSPOSASE"/>
    <property type="match status" value="1"/>
</dbReference>
<dbReference type="KEGG" id="scs:Sta7437_0992"/>
<evidence type="ECO:0000256" key="1">
    <source>
        <dbReference type="ARBA" id="ARBA00008761"/>
    </source>
</evidence>
<feature type="domain" description="Cas12f1-like TNB" evidence="9">
    <location>
        <begin position="286"/>
        <end position="353"/>
    </location>
</feature>
<feature type="domain" description="Transposase putative helix-turn-helix" evidence="10">
    <location>
        <begin position="1"/>
        <end position="46"/>
    </location>
</feature>
<dbReference type="Pfam" id="PF01385">
    <property type="entry name" value="OrfB_IS605"/>
    <property type="match status" value="1"/>
</dbReference>
<dbReference type="GO" id="GO:0032196">
    <property type="term" value="P:transposition"/>
    <property type="evidence" value="ECO:0007669"/>
    <property type="project" value="UniProtKB-KW"/>
</dbReference>
<evidence type="ECO:0000313" key="11">
    <source>
        <dbReference type="EMBL" id="AFZ34572.1"/>
    </source>
</evidence>
<dbReference type="RefSeq" id="WP_015192245.1">
    <property type="nucleotide sequence ID" value="NC_019748.1"/>
</dbReference>
<dbReference type="HOGENOM" id="CLU_032903_0_0_3"/>
<feature type="domain" description="Probable transposase IS891/IS1136/IS1341" evidence="8">
    <location>
        <begin position="168"/>
        <end position="275"/>
    </location>
</feature>
<proteinExistence type="inferred from homology"/>
<evidence type="ECO:0000256" key="2">
    <source>
        <dbReference type="ARBA" id="ARBA00011044"/>
    </source>
</evidence>
<dbReference type="GO" id="GO:0003677">
    <property type="term" value="F:DNA binding"/>
    <property type="evidence" value="ECO:0007669"/>
    <property type="project" value="UniProtKB-KW"/>
</dbReference>
<evidence type="ECO:0000256" key="6">
    <source>
        <dbReference type="ARBA" id="ARBA00023125"/>
    </source>
</evidence>
<dbReference type="PATRIC" id="fig|111780.3.peg.1033"/>
<dbReference type="Proteomes" id="UP000010473">
    <property type="component" value="Chromosome"/>
</dbReference>
<evidence type="ECO:0000256" key="4">
    <source>
        <dbReference type="ARBA" id="ARBA00022723"/>
    </source>
</evidence>
<comment type="similarity">
    <text evidence="2">In the N-terminal section; belongs to the transposase 2 family.</text>
</comment>
<keyword evidence="4" id="KW-0479">Metal-binding</keyword>
<keyword evidence="7" id="KW-0233">DNA recombination</keyword>
<dbReference type="Pfam" id="PF07282">
    <property type="entry name" value="Cas12f1-like_TNB"/>
    <property type="match status" value="1"/>
</dbReference>
<sequence>MYKAYKYRIYPTQEQKKLLAQHLGNVRWFWNYALNKSETTYRETGKGLTRNAIQKLLPELKKEYEWLGLCYSQCLQVVALNLSTAYKNFFEKRGGYPRYKSKKGRQSIQYPQNVKLEGDYLKLPGAVGKIYCRLSRNFEGTIKTTTISLTPSGQYYASILVDDGKAIPQASKEGKAIGIDVGVTDIAVTSDNEKFSNPKWMAKHEKNRIRKERKFTRKQKGSKRRDKARIIVAKVHNHIANCRSDFLHKLSRRIVDENQVICVESLNVKAMTKNRKLSRAISQVGWGMLCTMLKYKAEWEGKTYIEVDRFFPSSKTCSHCYHKVEELPLNIRSWQCPKCNTQHDRDINAATNIRDEGLRILSVGRIDRGVTRRATAHSNLRTAQGRTVRLTSVSKGD</sequence>
<evidence type="ECO:0000313" key="12">
    <source>
        <dbReference type="Proteomes" id="UP000010473"/>
    </source>
</evidence>
<keyword evidence="6" id="KW-0238">DNA-binding</keyword>
<evidence type="ECO:0000256" key="3">
    <source>
        <dbReference type="ARBA" id="ARBA00022578"/>
    </source>
</evidence>
<dbReference type="InterPro" id="IPR021027">
    <property type="entry name" value="Transposase_put_HTH"/>
</dbReference>
<evidence type="ECO:0000259" key="8">
    <source>
        <dbReference type="Pfam" id="PF01385"/>
    </source>
</evidence>
<dbReference type="eggNOG" id="COG0675">
    <property type="taxonomic scope" value="Bacteria"/>
</dbReference>
<dbReference type="Pfam" id="PF12323">
    <property type="entry name" value="HTH_OrfB_IS605"/>
    <property type="match status" value="1"/>
</dbReference>
<gene>
    <name evidence="11" type="ordered locus">Sta7437_0992</name>
</gene>
<dbReference type="PANTHER" id="PTHR30405:SF11">
    <property type="entry name" value="RNA-GUIDED DNA ENDONUCLEASE RV2885C-RELATED"/>
    <property type="match status" value="1"/>
</dbReference>
<dbReference type="InterPro" id="IPR001959">
    <property type="entry name" value="Transposase"/>
</dbReference>
<dbReference type="NCBIfam" id="NF040570">
    <property type="entry name" value="guided_TnpB"/>
    <property type="match status" value="1"/>
</dbReference>
<keyword evidence="12" id="KW-1185">Reference proteome</keyword>
<evidence type="ECO:0000259" key="10">
    <source>
        <dbReference type="Pfam" id="PF12323"/>
    </source>
</evidence>
<evidence type="ECO:0000256" key="7">
    <source>
        <dbReference type="ARBA" id="ARBA00023172"/>
    </source>
</evidence>
<evidence type="ECO:0000256" key="5">
    <source>
        <dbReference type="ARBA" id="ARBA00022833"/>
    </source>
</evidence>
<keyword evidence="3" id="KW-0815">Transposition</keyword>
<protein>
    <submittedName>
        <fullName evidence="11">Transposase, IS605 OrfB family</fullName>
    </submittedName>
</protein>
<dbReference type="NCBIfam" id="TIGR01766">
    <property type="entry name" value="IS200/IS605 family accessory protein TnpB-like domain"/>
    <property type="match status" value="1"/>
</dbReference>
<accession>K9XSE5</accession>
<dbReference type="GO" id="GO:0046872">
    <property type="term" value="F:metal ion binding"/>
    <property type="evidence" value="ECO:0007669"/>
    <property type="project" value="UniProtKB-KW"/>
</dbReference>
<dbReference type="InterPro" id="IPR051399">
    <property type="entry name" value="RNA-guided_DNA_endo/Transpos"/>
</dbReference>
<keyword evidence="5" id="KW-0862">Zinc</keyword>
<dbReference type="InterPro" id="IPR010095">
    <property type="entry name" value="Cas12f1-like_TNB"/>
</dbReference>
<reference evidence="12" key="1">
    <citation type="journal article" date="2013" name="Proc. Natl. Acad. Sci. U.S.A.">
        <title>Improving the coverage of the cyanobacterial phylum using diversity-driven genome sequencing.</title>
        <authorList>
            <person name="Shih P.M."/>
            <person name="Wu D."/>
            <person name="Latifi A."/>
            <person name="Axen S.D."/>
            <person name="Fewer D.P."/>
            <person name="Talla E."/>
            <person name="Calteau A."/>
            <person name="Cai F."/>
            <person name="Tandeau de Marsac N."/>
            <person name="Rippka R."/>
            <person name="Herdman M."/>
            <person name="Sivonen K."/>
            <person name="Coursin T."/>
            <person name="Laurent T."/>
            <person name="Goodwin L."/>
            <person name="Nolan M."/>
            <person name="Davenport K.W."/>
            <person name="Han C.S."/>
            <person name="Rubin E.M."/>
            <person name="Eisen J.A."/>
            <person name="Woyke T."/>
            <person name="Gugger M."/>
            <person name="Kerfeld C.A."/>
        </authorList>
    </citation>
    <scope>NUCLEOTIDE SEQUENCE [LARGE SCALE GENOMIC DNA]</scope>
    <source>
        <strain evidence="12">ATCC 29371 / PCC 7437</strain>
    </source>
</reference>
<dbReference type="AlphaFoldDB" id="K9XSE5"/>
<name>K9XSE5_STAC7</name>
<dbReference type="GO" id="GO:0006310">
    <property type="term" value="P:DNA recombination"/>
    <property type="evidence" value="ECO:0007669"/>
    <property type="project" value="UniProtKB-KW"/>
</dbReference>
<dbReference type="STRING" id="111780.Sta7437_0992"/>
<comment type="similarity">
    <text evidence="1">In the C-terminal section; belongs to the transposase 35 family.</text>
</comment>
<organism evidence="11 12">
    <name type="scientific">Stanieria cyanosphaera (strain ATCC 29371 / PCC 7437)</name>
    <dbReference type="NCBI Taxonomy" id="111780"/>
    <lineage>
        <taxon>Bacteria</taxon>
        <taxon>Bacillati</taxon>
        <taxon>Cyanobacteriota</taxon>
        <taxon>Cyanophyceae</taxon>
        <taxon>Pleurocapsales</taxon>
        <taxon>Dermocarpellaceae</taxon>
        <taxon>Stanieria</taxon>
    </lineage>
</organism>
<dbReference type="OrthoDB" id="443538at2"/>
<dbReference type="EMBL" id="CP003653">
    <property type="protein sequence ID" value="AFZ34572.1"/>
    <property type="molecule type" value="Genomic_DNA"/>
</dbReference>